<dbReference type="InterPro" id="IPR035069">
    <property type="entry name" value="TTHA1013/TTHA0281-like"/>
</dbReference>
<name>A0A0F8ZH97_9ZZZZ</name>
<reference evidence="1" key="1">
    <citation type="journal article" date="2015" name="Nature">
        <title>Complex archaea that bridge the gap between prokaryotes and eukaryotes.</title>
        <authorList>
            <person name="Spang A."/>
            <person name="Saw J.H."/>
            <person name="Jorgensen S.L."/>
            <person name="Zaremba-Niedzwiedzka K."/>
            <person name="Martijn J."/>
            <person name="Lind A.E."/>
            <person name="van Eijk R."/>
            <person name="Schleper C."/>
            <person name="Guy L."/>
            <person name="Ettema T.J."/>
        </authorList>
    </citation>
    <scope>NUCLEOTIDE SEQUENCE</scope>
</reference>
<dbReference type="EMBL" id="LAZR01047879">
    <property type="protein sequence ID" value="KKK93192.1"/>
    <property type="molecule type" value="Genomic_DNA"/>
</dbReference>
<evidence type="ECO:0008006" key="2">
    <source>
        <dbReference type="Google" id="ProtNLM"/>
    </source>
</evidence>
<gene>
    <name evidence="1" type="ORF">LCGC14_2695340</name>
</gene>
<dbReference type="SUPFAM" id="SSF143100">
    <property type="entry name" value="TTHA1013/TTHA0281-like"/>
    <property type="match status" value="1"/>
</dbReference>
<dbReference type="AlphaFoldDB" id="A0A0F8ZH97"/>
<sequence>MKDWLLPPFATVFYDEEANIYVSKSKKYRIMSQGRTKNEALNALKDAVDSYLEVCKKRGVDPDECVACDWKKRYKL</sequence>
<comment type="caution">
    <text evidence="1">The sequence shown here is derived from an EMBL/GenBank/DDBJ whole genome shotgun (WGS) entry which is preliminary data.</text>
</comment>
<dbReference type="Gene3D" id="3.30.160.250">
    <property type="match status" value="1"/>
</dbReference>
<proteinExistence type="predicted"/>
<protein>
    <recommendedName>
        <fullName evidence="2">HicB-like antitoxin of toxin-antitoxin system domain-containing protein</fullName>
    </recommendedName>
</protein>
<organism evidence="1">
    <name type="scientific">marine sediment metagenome</name>
    <dbReference type="NCBI Taxonomy" id="412755"/>
    <lineage>
        <taxon>unclassified sequences</taxon>
        <taxon>metagenomes</taxon>
        <taxon>ecological metagenomes</taxon>
    </lineage>
</organism>
<accession>A0A0F8ZH97</accession>
<evidence type="ECO:0000313" key="1">
    <source>
        <dbReference type="EMBL" id="KKK93192.1"/>
    </source>
</evidence>